<evidence type="ECO:0000313" key="3">
    <source>
        <dbReference type="RefSeq" id="XP_027364582.1"/>
    </source>
</evidence>
<evidence type="ECO:0000313" key="2">
    <source>
        <dbReference type="Proteomes" id="UP000694853"/>
    </source>
</evidence>
<dbReference type="OrthoDB" id="1934793at2759"/>
<reference evidence="2" key="1">
    <citation type="journal article" date="2019" name="Toxins">
        <title>Detection of Abrin-Like and Prepropulchellin-Like Toxin Genes and Transcripts Using Whole Genome Sequencing and Full-Length Transcript Sequencing of Abrus precatorius.</title>
        <authorList>
            <person name="Hovde B.T."/>
            <person name="Daligault H.E."/>
            <person name="Hanschen E.R."/>
            <person name="Kunde Y.A."/>
            <person name="Johnson M.B."/>
            <person name="Starkenburg S.R."/>
            <person name="Johnson S.L."/>
        </authorList>
    </citation>
    <scope>NUCLEOTIDE SEQUENCE [LARGE SCALE GENOMIC DNA]</scope>
</reference>
<proteinExistence type="predicted"/>
<dbReference type="PANTHER" id="PTHR48475:SF1">
    <property type="entry name" value="RNASE H TYPE-1 DOMAIN-CONTAINING PROTEIN"/>
    <property type="match status" value="1"/>
</dbReference>
<dbReference type="InterPro" id="IPR036397">
    <property type="entry name" value="RNaseH_sf"/>
</dbReference>
<dbReference type="GO" id="GO:0003676">
    <property type="term" value="F:nucleic acid binding"/>
    <property type="evidence" value="ECO:0007669"/>
    <property type="project" value="InterPro"/>
</dbReference>
<dbReference type="AlphaFoldDB" id="A0A8B8M9V0"/>
<name>A0A8B8M9V0_ABRPR</name>
<dbReference type="RefSeq" id="XP_027364582.1">
    <property type="nucleotide sequence ID" value="XM_027508781.1"/>
</dbReference>
<reference evidence="3" key="2">
    <citation type="submission" date="2025-08" db="UniProtKB">
        <authorList>
            <consortium name="RefSeq"/>
        </authorList>
    </citation>
    <scope>IDENTIFICATION</scope>
    <source>
        <tissue evidence="3">Young leaves</tissue>
    </source>
</reference>
<feature type="domain" description="RNase H type-1" evidence="1">
    <location>
        <begin position="86"/>
        <end position="158"/>
    </location>
</feature>
<protein>
    <submittedName>
        <fullName evidence="3">Uncharacterized protein LOC113871682</fullName>
    </submittedName>
</protein>
<dbReference type="Pfam" id="PF13456">
    <property type="entry name" value="RVT_3"/>
    <property type="match status" value="1"/>
</dbReference>
<dbReference type="GeneID" id="113871682"/>
<keyword evidence="2" id="KW-1185">Reference proteome</keyword>
<dbReference type="Proteomes" id="UP000694853">
    <property type="component" value="Unplaced"/>
</dbReference>
<dbReference type="InterPro" id="IPR012337">
    <property type="entry name" value="RNaseH-like_sf"/>
</dbReference>
<dbReference type="Gene3D" id="3.30.420.10">
    <property type="entry name" value="Ribonuclease H-like superfamily/Ribonuclease H"/>
    <property type="match status" value="1"/>
</dbReference>
<dbReference type="SUPFAM" id="SSF53098">
    <property type="entry name" value="Ribonuclease H-like"/>
    <property type="match status" value="1"/>
</dbReference>
<dbReference type="PANTHER" id="PTHR48475">
    <property type="entry name" value="RIBONUCLEASE H"/>
    <property type="match status" value="1"/>
</dbReference>
<dbReference type="InterPro" id="IPR002156">
    <property type="entry name" value="RNaseH_domain"/>
</dbReference>
<dbReference type="CDD" id="cd09279">
    <property type="entry name" value="RNase_HI_like"/>
    <property type="match status" value="1"/>
</dbReference>
<organism evidence="2 3">
    <name type="scientific">Abrus precatorius</name>
    <name type="common">Indian licorice</name>
    <name type="synonym">Glycine abrus</name>
    <dbReference type="NCBI Taxonomy" id="3816"/>
    <lineage>
        <taxon>Eukaryota</taxon>
        <taxon>Viridiplantae</taxon>
        <taxon>Streptophyta</taxon>
        <taxon>Embryophyta</taxon>
        <taxon>Tracheophyta</taxon>
        <taxon>Spermatophyta</taxon>
        <taxon>Magnoliopsida</taxon>
        <taxon>eudicotyledons</taxon>
        <taxon>Gunneridae</taxon>
        <taxon>Pentapetalae</taxon>
        <taxon>rosids</taxon>
        <taxon>fabids</taxon>
        <taxon>Fabales</taxon>
        <taxon>Fabaceae</taxon>
        <taxon>Papilionoideae</taxon>
        <taxon>50 kb inversion clade</taxon>
        <taxon>NPAAA clade</taxon>
        <taxon>indigoferoid/millettioid clade</taxon>
        <taxon>Abreae</taxon>
        <taxon>Abrus</taxon>
    </lineage>
</organism>
<sequence length="274" mass="31813">MDPIKYIFEKPALTGRIARWQVLLSEYDIVYVTQKAIKGKALIDFLAYQPVNDYQSIQYEFPDKNIMALFNEKESLAKDEWVMMFDGASNALRHEIGVILISPKKQYIPITARLSFDCMNNIAEYEACAMGIQVAIKSKIKILEVYGDSALVIHQLKEYFDEITSQHIPREENQLADALATLSSMFVVSQKEDMLFIKMQQLDHHACCQMVEEVIDGKPWYHDIKNFLKHQEYPLNAAENNKRTLRRLTMSFFLNGDVLYKRNHDMVLLRCVDA</sequence>
<evidence type="ECO:0000259" key="1">
    <source>
        <dbReference type="Pfam" id="PF13456"/>
    </source>
</evidence>
<dbReference type="GO" id="GO:0004523">
    <property type="term" value="F:RNA-DNA hybrid ribonuclease activity"/>
    <property type="evidence" value="ECO:0007669"/>
    <property type="project" value="InterPro"/>
</dbReference>
<gene>
    <name evidence="3" type="primary">LOC113871682</name>
</gene>
<dbReference type="KEGG" id="aprc:113871682"/>
<accession>A0A8B8M9V0</accession>